<dbReference type="EMBL" id="FOFG01000003">
    <property type="protein sequence ID" value="SEQ21521.1"/>
    <property type="molecule type" value="Genomic_DNA"/>
</dbReference>
<feature type="domain" description="Solute-binding protein family 3/N-terminal" evidence="3">
    <location>
        <begin position="62"/>
        <end position="286"/>
    </location>
</feature>
<proteinExistence type="predicted"/>
<dbReference type="STRING" id="1855383.SAMN05216548_10386"/>
<dbReference type="SMART" id="SM00062">
    <property type="entry name" value="PBPb"/>
    <property type="match status" value="1"/>
</dbReference>
<organism evidence="4 5">
    <name type="scientific">Faunimonas pinastri</name>
    <dbReference type="NCBI Taxonomy" id="1855383"/>
    <lineage>
        <taxon>Bacteria</taxon>
        <taxon>Pseudomonadati</taxon>
        <taxon>Pseudomonadota</taxon>
        <taxon>Alphaproteobacteria</taxon>
        <taxon>Hyphomicrobiales</taxon>
        <taxon>Afifellaceae</taxon>
        <taxon>Faunimonas</taxon>
    </lineage>
</organism>
<accession>A0A1H9E757</accession>
<dbReference type="SUPFAM" id="SSF53850">
    <property type="entry name" value="Periplasmic binding protein-like II"/>
    <property type="match status" value="1"/>
</dbReference>
<evidence type="ECO:0000313" key="5">
    <source>
        <dbReference type="Proteomes" id="UP000199647"/>
    </source>
</evidence>
<dbReference type="Gene3D" id="3.40.190.10">
    <property type="entry name" value="Periplasmic binding protein-like II"/>
    <property type="match status" value="2"/>
</dbReference>
<evidence type="ECO:0000256" key="1">
    <source>
        <dbReference type="ARBA" id="ARBA00022729"/>
    </source>
</evidence>
<reference evidence="4 5" key="1">
    <citation type="submission" date="2016-10" db="EMBL/GenBank/DDBJ databases">
        <authorList>
            <person name="de Groot N.N."/>
        </authorList>
    </citation>
    <scope>NUCLEOTIDE SEQUENCE [LARGE SCALE GENOMIC DNA]</scope>
    <source>
        <strain evidence="4 5">A52C2</strain>
    </source>
</reference>
<name>A0A1H9E757_9HYPH</name>
<evidence type="ECO:0000313" key="4">
    <source>
        <dbReference type="EMBL" id="SEQ21521.1"/>
    </source>
</evidence>
<dbReference type="Pfam" id="PF00497">
    <property type="entry name" value="SBP_bac_3"/>
    <property type="match status" value="1"/>
</dbReference>
<evidence type="ECO:0000256" key="2">
    <source>
        <dbReference type="SAM" id="SignalP"/>
    </source>
</evidence>
<dbReference type="AlphaFoldDB" id="A0A1H9E757"/>
<dbReference type="PANTHER" id="PTHR35936">
    <property type="entry name" value="MEMBRANE-BOUND LYTIC MUREIN TRANSGLYCOSYLASE F"/>
    <property type="match status" value="1"/>
</dbReference>
<dbReference type="PANTHER" id="PTHR35936:SF35">
    <property type="entry name" value="L-CYSTINE-BINDING PROTEIN TCYJ"/>
    <property type="match status" value="1"/>
</dbReference>
<evidence type="ECO:0000259" key="3">
    <source>
        <dbReference type="SMART" id="SM00062"/>
    </source>
</evidence>
<dbReference type="RefSeq" id="WP_177176731.1">
    <property type="nucleotide sequence ID" value="NZ_FOFG01000003.1"/>
</dbReference>
<dbReference type="Proteomes" id="UP000199647">
    <property type="component" value="Unassembled WGS sequence"/>
</dbReference>
<keyword evidence="5" id="KW-1185">Reference proteome</keyword>
<gene>
    <name evidence="4" type="ORF">SAMN05216548_10386</name>
</gene>
<feature type="chain" id="PRO_5011497624" evidence="2">
    <location>
        <begin position="30"/>
        <end position="297"/>
    </location>
</feature>
<feature type="signal peptide" evidence="2">
    <location>
        <begin position="1"/>
        <end position="29"/>
    </location>
</feature>
<dbReference type="CDD" id="cd13530">
    <property type="entry name" value="PBP2_peptides_like"/>
    <property type="match status" value="1"/>
</dbReference>
<keyword evidence="1 2" id="KW-0732">Signal</keyword>
<protein>
    <submittedName>
        <fullName evidence="4">Cystine transport system substrate-binding protein</fullName>
    </submittedName>
</protein>
<sequence length="297" mass="31170">MNRKRVLAAAFALPLALSLAPSLGSTAFAADDTAFGDALGAPKPINDFPKPWPLKHLVTSGTLTIGTTGSAPPRTFVDPASGKLTGSYVDLFSQIGTDLGLKVKFVQIEWSGILPGLAANRFDLACDGASWTKERLASDQFLMTAPTSINASVAITRKDTGIKTFADANGKPLGGVRGENYLEDAKTALPKSPSTEFPGMPESLIGLQNGQVDLVATNLANALDILATAPNKDDLALVGPALHVFPQGLCVNPRESDLLVATNMLLGNYRADGTLKNLVGKYAPSTADVDFLDRIGY</sequence>
<dbReference type="InterPro" id="IPR001638">
    <property type="entry name" value="Solute-binding_3/MltF_N"/>
</dbReference>